<dbReference type="PANTHER" id="PTHR10587:SF133">
    <property type="entry name" value="CHITIN DEACETYLASE 1-RELATED"/>
    <property type="match status" value="1"/>
</dbReference>
<dbReference type="GO" id="GO:0016810">
    <property type="term" value="F:hydrolase activity, acting on carbon-nitrogen (but not peptide) bonds"/>
    <property type="evidence" value="ECO:0007669"/>
    <property type="project" value="InterPro"/>
</dbReference>
<dbReference type="Proteomes" id="UP000273044">
    <property type="component" value="Chromosome"/>
</dbReference>
<evidence type="ECO:0000256" key="2">
    <source>
        <dbReference type="ARBA" id="ARBA00022801"/>
    </source>
</evidence>
<dbReference type="PROSITE" id="PS51257">
    <property type="entry name" value="PROKAR_LIPOPROTEIN"/>
    <property type="match status" value="1"/>
</dbReference>
<evidence type="ECO:0000256" key="1">
    <source>
        <dbReference type="ARBA" id="ARBA00022723"/>
    </source>
</evidence>
<dbReference type="EMBL" id="CP072385">
    <property type="protein sequence ID" value="QUC10568.1"/>
    <property type="molecule type" value="Genomic_DNA"/>
</dbReference>
<dbReference type="CDD" id="cd10944">
    <property type="entry name" value="CE4_SmPgdA_like"/>
    <property type="match status" value="1"/>
</dbReference>
<keyword evidence="6" id="KW-0119">Carbohydrate metabolism</keyword>
<keyword evidence="1" id="KW-0479">Metal-binding</keyword>
<dbReference type="RefSeq" id="WP_081490218.1">
    <property type="nucleotide sequence ID" value="NZ_CAURRE010000087.1"/>
</dbReference>
<dbReference type="InterPro" id="IPR011330">
    <property type="entry name" value="Glyco_hydro/deAcase_b/a-brl"/>
</dbReference>
<dbReference type="Gene3D" id="3.20.20.370">
    <property type="entry name" value="Glycoside hydrolase/deacetylase"/>
    <property type="match status" value="1"/>
</dbReference>
<feature type="domain" description="NodB homology" evidence="4">
    <location>
        <begin position="107"/>
        <end position="305"/>
    </location>
</feature>
<proteinExistence type="predicted"/>
<dbReference type="InterPro" id="IPR006311">
    <property type="entry name" value="TAT_signal"/>
</dbReference>
<evidence type="ECO:0000313" key="6">
    <source>
        <dbReference type="EMBL" id="VEH69386.1"/>
    </source>
</evidence>
<keyword evidence="6" id="KW-0326">Glycosidase</keyword>
<organism evidence="6 7">
    <name type="scientific">Arachnia propionica</name>
    <dbReference type="NCBI Taxonomy" id="1750"/>
    <lineage>
        <taxon>Bacteria</taxon>
        <taxon>Bacillati</taxon>
        <taxon>Actinomycetota</taxon>
        <taxon>Actinomycetes</taxon>
        <taxon>Propionibacteriales</taxon>
        <taxon>Propionibacteriaceae</taxon>
        <taxon>Arachnia</taxon>
    </lineage>
</organism>
<dbReference type="PANTHER" id="PTHR10587">
    <property type="entry name" value="GLYCOSYL TRANSFERASE-RELATED"/>
    <property type="match status" value="1"/>
</dbReference>
<dbReference type="PROSITE" id="PS51677">
    <property type="entry name" value="NODB"/>
    <property type="match status" value="1"/>
</dbReference>
<keyword evidence="7" id="KW-1185">Reference proteome</keyword>
<dbReference type="EMBL" id="LR134406">
    <property type="protein sequence ID" value="VEH69386.1"/>
    <property type="molecule type" value="Genomic_DNA"/>
</dbReference>
<dbReference type="GO" id="GO:0016798">
    <property type="term" value="F:hydrolase activity, acting on glycosyl bonds"/>
    <property type="evidence" value="ECO:0007669"/>
    <property type="project" value="UniProtKB-KW"/>
</dbReference>
<dbReference type="InterPro" id="IPR002509">
    <property type="entry name" value="NODB_dom"/>
</dbReference>
<dbReference type="GO" id="GO:0045493">
    <property type="term" value="P:xylan catabolic process"/>
    <property type="evidence" value="ECO:0007669"/>
    <property type="project" value="UniProtKB-KW"/>
</dbReference>
<dbReference type="Pfam" id="PF01522">
    <property type="entry name" value="Polysacc_deac_1"/>
    <property type="match status" value="1"/>
</dbReference>
<protein>
    <submittedName>
        <fullName evidence="6">Bifunctional xylanase/deacetylase</fullName>
    </submittedName>
    <submittedName>
        <fullName evidence="5">Polysaccharide deacetylase</fullName>
    </submittedName>
</protein>
<feature type="compositionally biased region" description="Polar residues" evidence="3">
    <location>
        <begin position="28"/>
        <end position="39"/>
    </location>
</feature>
<evidence type="ECO:0000313" key="7">
    <source>
        <dbReference type="Proteomes" id="UP000273044"/>
    </source>
</evidence>
<dbReference type="InterPro" id="IPR050248">
    <property type="entry name" value="Polysacc_deacetylase_ArnD"/>
</dbReference>
<dbReference type="AlphaFoldDB" id="A0A448MW90"/>
<reference evidence="5" key="2">
    <citation type="submission" date="2021-03" db="EMBL/GenBank/DDBJ databases">
        <title>Human Oral Microbial Genomes.</title>
        <authorList>
            <person name="Johnston C.D."/>
            <person name="Chen T."/>
            <person name="Dewhirst F.E."/>
        </authorList>
    </citation>
    <scope>NUCLEOTIDE SEQUENCE</scope>
    <source>
        <strain evidence="5">F0714</strain>
    </source>
</reference>
<keyword evidence="6" id="KW-0858">Xylan degradation</keyword>
<dbReference type="GO" id="GO:0016020">
    <property type="term" value="C:membrane"/>
    <property type="evidence" value="ECO:0007669"/>
    <property type="project" value="TreeGrafter"/>
</dbReference>
<reference evidence="6 7" key="1">
    <citation type="submission" date="2018-12" db="EMBL/GenBank/DDBJ databases">
        <authorList>
            <consortium name="Pathogen Informatics"/>
        </authorList>
    </citation>
    <scope>NUCLEOTIDE SEQUENCE [LARGE SCALE GENOMIC DNA]</scope>
    <source>
        <strain evidence="6 7">NCTC12967</strain>
    </source>
</reference>
<gene>
    <name evidence="5" type="ORF">J5A53_12415</name>
    <name evidence="6" type="ORF">NCTC12967_00653</name>
</gene>
<accession>A0A448MW90</accession>
<dbReference type="Proteomes" id="UP000677180">
    <property type="component" value="Chromosome"/>
</dbReference>
<evidence type="ECO:0000259" key="4">
    <source>
        <dbReference type="PROSITE" id="PS51677"/>
    </source>
</evidence>
<evidence type="ECO:0000313" key="5">
    <source>
        <dbReference type="EMBL" id="QUC10568.1"/>
    </source>
</evidence>
<dbReference type="PROSITE" id="PS51318">
    <property type="entry name" value="TAT"/>
    <property type="match status" value="1"/>
</dbReference>
<keyword evidence="6" id="KW-0624">Polysaccharide degradation</keyword>
<keyword evidence="2 6" id="KW-0378">Hydrolase</keyword>
<sequence length="308" mass="32853">MMTLFNRRSLLTGTVAAVAVGLGACGSSPETKQSTSAPASSEQPKESTTSTSPTPEASPKPSPSPSQNASPEALKPNTSHNNAAAEYAYPSEKVQAWMKDPSSAPEKIVFLTFDDGPNHTNSVQILDALKAGGVHGTFFVVGNLVSSAPETLKREIAEGHSVAMHSYTHNYNKLYPGRAGSLETIKDEYNKTKAALEEVLGADFKTNTWRYPGGHMSWKKLEAADEALAAEGVHWIDWNCLTGDAEPKNRQPKDVAGMVKMATSAIGEGLKVAVMLAHDAEGKDMTVKAMPQIISAYKEAGYKFGIIA</sequence>
<dbReference type="GO" id="GO:0046872">
    <property type="term" value="F:metal ion binding"/>
    <property type="evidence" value="ECO:0007669"/>
    <property type="project" value="UniProtKB-KW"/>
</dbReference>
<evidence type="ECO:0000256" key="3">
    <source>
        <dbReference type="SAM" id="MobiDB-lite"/>
    </source>
</evidence>
<feature type="compositionally biased region" description="Low complexity" evidence="3">
    <location>
        <begin position="40"/>
        <end position="55"/>
    </location>
</feature>
<dbReference type="SUPFAM" id="SSF88713">
    <property type="entry name" value="Glycoside hydrolase/deacetylase"/>
    <property type="match status" value="1"/>
</dbReference>
<feature type="region of interest" description="Disordered" evidence="3">
    <location>
        <begin position="26"/>
        <end position="78"/>
    </location>
</feature>
<name>A0A448MW90_9ACTN</name>